<dbReference type="InterPro" id="IPR029787">
    <property type="entry name" value="Nucleotide_cyclase"/>
</dbReference>
<dbReference type="GO" id="GO:0009190">
    <property type="term" value="P:cyclic nucleotide biosynthetic process"/>
    <property type="evidence" value="ECO:0007669"/>
    <property type="project" value="InterPro"/>
</dbReference>
<dbReference type="GO" id="GO:0016020">
    <property type="term" value="C:membrane"/>
    <property type="evidence" value="ECO:0007669"/>
    <property type="project" value="UniProtKB-SubCell"/>
</dbReference>
<sequence>MLMLLGVCISSIIAIAYVGYDNGRQALNNSIQNQLISVRETKAYQIENYFKKVRAEVQTYSQGEVNKAVKGFAQAFQELESAEIQLDWHEKLKKYYEQEFLPKLAANTAGRPLLYSYLPQNSAARYLQYHYIAGNTNPIGEKEYFNNANDGSQYSGIHKIVQPIYSNFITQLGYYDLFLIDAKTGNIVYSVKKETDFGTNLIKGPYSTSGLASVFRQAVNADDPNFVAISDFSPYRASYAEPSAFVASPIFDLNDSELIGVLAFQLSANEINSVMTGNNDWEEEGLGKSGETYLVGSDYGMRSNSRFLIQQPQKYFKAIAAKGLPKDKIAFIKKFNSSILHQEIATEAIKQALDNKAGFAIANDYRGIETLNAYRPLEIDDLNWAINAQIDTQEAFEPIKDFQRQVLLATTIIVLLVTLIASILSYYFIRPIRTLIDGFRQVGKGNTDVKITVKSKDEFRELANSFNEMVDNLDHQKKLVQEKNEENEELLLSILPEPVAERVKKGEESIGDSFSNITVLFADLGGFIELSESLPAVQTVSLLNDLVSAFDDAAEKHGVEKHKTIGSGYMAVCGLSVPRLDHAKRTIDFAKEMLRIVRRFNREKNTDLKLRIGVNSGSVVAGIVGKDKFIYDLWGDTVNVANRLQSRGEWNTIQVTENVHNRIAEFIEDFEPVENTEISDRENFPVWSTKPY</sequence>
<proteinExistence type="predicted"/>
<dbReference type="CDD" id="cd07302">
    <property type="entry name" value="CHD"/>
    <property type="match status" value="1"/>
</dbReference>
<evidence type="ECO:0000256" key="7">
    <source>
        <dbReference type="SAM" id="Phobius"/>
    </source>
</evidence>
<evidence type="ECO:0000259" key="9">
    <source>
        <dbReference type="PROSITE" id="PS50885"/>
    </source>
</evidence>
<dbReference type="Gene3D" id="6.10.340.10">
    <property type="match status" value="1"/>
</dbReference>
<dbReference type="EMBL" id="JADWDC010000006">
    <property type="protein sequence ID" value="MCC0176109.1"/>
    <property type="molecule type" value="Genomic_DNA"/>
</dbReference>
<dbReference type="GO" id="GO:0004016">
    <property type="term" value="F:adenylate cyclase activity"/>
    <property type="evidence" value="ECO:0007669"/>
    <property type="project" value="UniProtKB-ARBA"/>
</dbReference>
<dbReference type="PANTHER" id="PTHR11920:SF335">
    <property type="entry name" value="GUANYLATE CYCLASE"/>
    <property type="match status" value="1"/>
</dbReference>
<dbReference type="SMART" id="SM00304">
    <property type="entry name" value="HAMP"/>
    <property type="match status" value="1"/>
</dbReference>
<name>A0A964BN42_9CYAN</name>
<evidence type="ECO:0000256" key="1">
    <source>
        <dbReference type="ARBA" id="ARBA00004370"/>
    </source>
</evidence>
<dbReference type="CDD" id="cd06225">
    <property type="entry name" value="HAMP"/>
    <property type="match status" value="1"/>
</dbReference>
<protein>
    <submittedName>
        <fullName evidence="10">HAMP domain-containing protein</fullName>
    </submittedName>
</protein>
<gene>
    <name evidence="10" type="ORF">I4641_03830</name>
</gene>
<organism evidence="10 11">
    <name type="scientific">Waterburya agarophytonicola KI4</name>
    <dbReference type="NCBI Taxonomy" id="2874699"/>
    <lineage>
        <taxon>Bacteria</taxon>
        <taxon>Bacillati</taxon>
        <taxon>Cyanobacteriota</taxon>
        <taxon>Cyanophyceae</taxon>
        <taxon>Pleurocapsales</taxon>
        <taxon>Hyellaceae</taxon>
        <taxon>Waterburya</taxon>
        <taxon>Waterburya agarophytonicola</taxon>
    </lineage>
</organism>
<evidence type="ECO:0000256" key="4">
    <source>
        <dbReference type="ARBA" id="ARBA00022989"/>
    </source>
</evidence>
<dbReference type="PROSITE" id="PS50885">
    <property type="entry name" value="HAMP"/>
    <property type="match status" value="1"/>
</dbReference>
<keyword evidence="11" id="KW-1185">Reference proteome</keyword>
<keyword evidence="2 7" id="KW-0812">Transmembrane</keyword>
<evidence type="ECO:0000256" key="6">
    <source>
        <dbReference type="ARBA" id="ARBA00023239"/>
    </source>
</evidence>
<feature type="domain" description="HAMP" evidence="9">
    <location>
        <begin position="426"/>
        <end position="478"/>
    </location>
</feature>
<evidence type="ECO:0000256" key="2">
    <source>
        <dbReference type="ARBA" id="ARBA00022692"/>
    </source>
</evidence>
<evidence type="ECO:0000313" key="10">
    <source>
        <dbReference type="EMBL" id="MCC0176109.1"/>
    </source>
</evidence>
<keyword evidence="3" id="KW-0547">Nucleotide-binding</keyword>
<dbReference type="InterPro" id="IPR001054">
    <property type="entry name" value="A/G_cyclase"/>
</dbReference>
<feature type="domain" description="Guanylate cyclase" evidence="8">
    <location>
        <begin position="518"/>
        <end position="645"/>
    </location>
</feature>
<dbReference type="GO" id="GO:0000166">
    <property type="term" value="F:nucleotide binding"/>
    <property type="evidence" value="ECO:0007669"/>
    <property type="project" value="UniProtKB-KW"/>
</dbReference>
<feature type="transmembrane region" description="Helical" evidence="7">
    <location>
        <begin position="406"/>
        <end position="429"/>
    </location>
</feature>
<evidence type="ECO:0000256" key="3">
    <source>
        <dbReference type="ARBA" id="ARBA00022741"/>
    </source>
</evidence>
<evidence type="ECO:0000313" key="11">
    <source>
        <dbReference type="Proteomes" id="UP000729733"/>
    </source>
</evidence>
<dbReference type="InterPro" id="IPR050401">
    <property type="entry name" value="Cyclic_nucleotide_synthase"/>
</dbReference>
<dbReference type="SMART" id="SM00044">
    <property type="entry name" value="CYCc"/>
    <property type="match status" value="1"/>
</dbReference>
<dbReference type="SUPFAM" id="SSF55073">
    <property type="entry name" value="Nucleotide cyclase"/>
    <property type="match status" value="1"/>
</dbReference>
<dbReference type="Pfam" id="PF00211">
    <property type="entry name" value="Guanylate_cyc"/>
    <property type="match status" value="1"/>
</dbReference>
<dbReference type="Pfam" id="PF00672">
    <property type="entry name" value="HAMP"/>
    <property type="match status" value="1"/>
</dbReference>
<comment type="caution">
    <text evidence="10">The sequence shown here is derived from an EMBL/GenBank/DDBJ whole genome shotgun (WGS) entry which is preliminary data.</text>
</comment>
<keyword evidence="5 7" id="KW-0472">Membrane</keyword>
<evidence type="ECO:0000256" key="5">
    <source>
        <dbReference type="ARBA" id="ARBA00023136"/>
    </source>
</evidence>
<dbReference type="PANTHER" id="PTHR11920">
    <property type="entry name" value="GUANYLYL CYCLASE"/>
    <property type="match status" value="1"/>
</dbReference>
<evidence type="ECO:0000259" key="8">
    <source>
        <dbReference type="PROSITE" id="PS50125"/>
    </source>
</evidence>
<dbReference type="AlphaFoldDB" id="A0A964BN42"/>
<dbReference type="SUPFAM" id="SSF158472">
    <property type="entry name" value="HAMP domain-like"/>
    <property type="match status" value="1"/>
</dbReference>
<dbReference type="InterPro" id="IPR003660">
    <property type="entry name" value="HAMP_dom"/>
</dbReference>
<dbReference type="GO" id="GO:0035556">
    <property type="term" value="P:intracellular signal transduction"/>
    <property type="evidence" value="ECO:0007669"/>
    <property type="project" value="InterPro"/>
</dbReference>
<reference evidence="10" key="1">
    <citation type="journal article" date="2021" name="Antonie Van Leeuwenhoek">
        <title>Draft genome and description of Waterburya agarophytonicola gen. nov. sp. nov. (Pleurocapsales, Cyanobacteria): a seaweed symbiont.</title>
        <authorList>
            <person name="Bonthond G."/>
            <person name="Shalygin S."/>
            <person name="Bayer T."/>
            <person name="Weinberger F."/>
        </authorList>
    </citation>
    <scope>NUCLEOTIDE SEQUENCE</scope>
    <source>
        <strain evidence="10">KI4</strain>
    </source>
</reference>
<accession>A0A964BN42</accession>
<comment type="subcellular location">
    <subcellularLocation>
        <location evidence="1">Membrane</location>
    </subcellularLocation>
</comment>
<keyword evidence="4 7" id="KW-1133">Transmembrane helix</keyword>
<keyword evidence="6" id="KW-0456">Lyase</keyword>
<dbReference type="Proteomes" id="UP000729733">
    <property type="component" value="Unassembled WGS sequence"/>
</dbReference>
<dbReference type="PROSITE" id="PS50125">
    <property type="entry name" value="GUANYLATE_CYCLASE_2"/>
    <property type="match status" value="1"/>
</dbReference>
<dbReference type="Gene3D" id="3.30.70.1230">
    <property type="entry name" value="Nucleotide cyclase"/>
    <property type="match status" value="1"/>
</dbReference>